<dbReference type="InterPro" id="IPR052586">
    <property type="entry name" value="ASCC2"/>
</dbReference>
<protein>
    <recommendedName>
        <fullName evidence="2">CUE domain-containing protein</fullName>
    </recommendedName>
</protein>
<proteinExistence type="predicted"/>
<evidence type="ECO:0000259" key="2">
    <source>
        <dbReference type="PROSITE" id="PS51140"/>
    </source>
</evidence>
<feature type="region of interest" description="Disordered" evidence="1">
    <location>
        <begin position="508"/>
        <end position="606"/>
    </location>
</feature>
<feature type="region of interest" description="Disordered" evidence="1">
    <location>
        <begin position="412"/>
        <end position="438"/>
    </location>
</feature>
<dbReference type="InterPro" id="IPR041800">
    <property type="entry name" value="ASCC2_CUE"/>
</dbReference>
<accession>A0A8H3EHP6</accession>
<feature type="compositionally biased region" description="Low complexity" evidence="1">
    <location>
        <begin position="424"/>
        <end position="434"/>
    </location>
</feature>
<comment type="caution">
    <text evidence="3">The sequence shown here is derived from an EMBL/GenBank/DDBJ whole genome shotgun (WGS) entry which is preliminary data.</text>
</comment>
<dbReference type="InterPro" id="IPR003892">
    <property type="entry name" value="CUE"/>
</dbReference>
<feature type="compositionally biased region" description="Acidic residues" evidence="1">
    <location>
        <begin position="412"/>
        <end position="423"/>
    </location>
</feature>
<dbReference type="SUPFAM" id="SSF46934">
    <property type="entry name" value="UBA-like"/>
    <property type="match status" value="1"/>
</dbReference>
<reference evidence="3" key="1">
    <citation type="submission" date="2021-03" db="EMBL/GenBank/DDBJ databases">
        <authorList>
            <person name="Tagirdzhanova G."/>
        </authorList>
    </citation>
    <scope>NUCLEOTIDE SEQUENCE</scope>
</reference>
<feature type="compositionally biased region" description="Gly residues" evidence="1">
    <location>
        <begin position="540"/>
        <end position="550"/>
    </location>
</feature>
<dbReference type="EMBL" id="CAJPDT010000003">
    <property type="protein sequence ID" value="CAF9906946.1"/>
    <property type="molecule type" value="Genomic_DNA"/>
</dbReference>
<dbReference type="Proteomes" id="UP000664534">
    <property type="component" value="Unassembled WGS sequence"/>
</dbReference>
<dbReference type="GO" id="GO:0043130">
    <property type="term" value="F:ubiquitin binding"/>
    <property type="evidence" value="ECO:0007669"/>
    <property type="project" value="InterPro"/>
</dbReference>
<feature type="region of interest" description="Disordered" evidence="1">
    <location>
        <begin position="238"/>
        <end position="263"/>
    </location>
</feature>
<dbReference type="Pfam" id="PF02845">
    <property type="entry name" value="CUE"/>
    <property type="match status" value="1"/>
</dbReference>
<feature type="region of interest" description="Disordered" evidence="1">
    <location>
        <begin position="311"/>
        <end position="359"/>
    </location>
</feature>
<evidence type="ECO:0000313" key="3">
    <source>
        <dbReference type="EMBL" id="CAF9906946.1"/>
    </source>
</evidence>
<evidence type="ECO:0000313" key="4">
    <source>
        <dbReference type="Proteomes" id="UP000664534"/>
    </source>
</evidence>
<evidence type="ECO:0000256" key="1">
    <source>
        <dbReference type="SAM" id="MobiDB-lite"/>
    </source>
</evidence>
<sequence>MFGPKVAKDPSIVQFLVSYANNFAEPTNAKENDLRTKCFLLVHRVLSEVKRIPQLLLDWAILADLSRIYAKSTVLSRLLDDVWRQEALDERLSMRTHKANLISHLEQNVTSGDSEETLISVVALLRTCYHYGQFLMLGSDLIDALSTAYKNSNVKMEKQKVVAVTYFCLLSLMEPDQPRISTLLDHLYGLKDSNDDSLLKALVESTPLLQKIRTRTAGPEATRAKSLMESLKIFEKLPDGQPKKPIMRKNDKGKRKDRDQYGHDSTGIIHVHRLSLVAQVQDLFPDLGSAFIAKLLDEYNDDTEQVTAHLLDDSLPQHLNASDRTENLPEGSTPQTHDLAPNLEPHSTPPLLPTRRNIHDDDDFDRLAIDTSKLALGRRHADLTADKLLSTQRPSGQKAAILSALAAFDSDDDERDDTYDVEDVGGTVDTTNDDNAGERQEEVHEEALFNAYKMSPEVFNRDSDTRRGKYRAALKSETGMTDEAIEGWGIMAGRDPRRLQRLERKYEMSGGVASQTQLGRSSWTADSGAEGTEDSDVGGSARGGRGGGGRGRGRARGRGGASVAGPSDDKETQAARQRKDANKGSRANHNQRDQRTRKMARGGLMG</sequence>
<dbReference type="SMART" id="SM00546">
    <property type="entry name" value="CUE"/>
    <property type="match status" value="1"/>
</dbReference>
<feature type="compositionally biased region" description="Basic and acidic residues" evidence="1">
    <location>
        <begin position="238"/>
        <end position="262"/>
    </location>
</feature>
<feature type="domain" description="CUE" evidence="2">
    <location>
        <begin position="272"/>
        <end position="315"/>
    </location>
</feature>
<dbReference type="PROSITE" id="PS51140">
    <property type="entry name" value="CUE"/>
    <property type="match status" value="1"/>
</dbReference>
<dbReference type="CDD" id="cd14364">
    <property type="entry name" value="CUE_ASCC2"/>
    <property type="match status" value="1"/>
</dbReference>
<name>A0A8H3EHP6_9LECA</name>
<dbReference type="PANTHER" id="PTHR21494:SF0">
    <property type="entry name" value="ACTIVATING SIGNAL COINTEGRATOR 1 COMPLEX SUBUNIT 2"/>
    <property type="match status" value="1"/>
</dbReference>
<dbReference type="OrthoDB" id="5577209at2759"/>
<keyword evidence="4" id="KW-1185">Reference proteome</keyword>
<dbReference type="AlphaFoldDB" id="A0A8H3EHP6"/>
<dbReference type="PANTHER" id="PTHR21494">
    <property type="entry name" value="ACTIVATING SIGNAL COINTEGRATOR 1 COMPLEX SUBUNIT 2 ASC-1 COMPLEX SUBUNIT P100"/>
    <property type="match status" value="1"/>
</dbReference>
<dbReference type="InterPro" id="IPR009060">
    <property type="entry name" value="UBA-like_sf"/>
</dbReference>
<dbReference type="Gene3D" id="1.10.8.10">
    <property type="entry name" value="DNA helicase RuvA subunit, C-terminal domain"/>
    <property type="match status" value="1"/>
</dbReference>
<organism evidence="3 4">
    <name type="scientific">Imshaugia aleurites</name>
    <dbReference type="NCBI Taxonomy" id="172621"/>
    <lineage>
        <taxon>Eukaryota</taxon>
        <taxon>Fungi</taxon>
        <taxon>Dikarya</taxon>
        <taxon>Ascomycota</taxon>
        <taxon>Pezizomycotina</taxon>
        <taxon>Lecanoromycetes</taxon>
        <taxon>OSLEUM clade</taxon>
        <taxon>Lecanoromycetidae</taxon>
        <taxon>Lecanorales</taxon>
        <taxon>Lecanorineae</taxon>
        <taxon>Parmeliaceae</taxon>
        <taxon>Imshaugia</taxon>
    </lineage>
</organism>
<feature type="compositionally biased region" description="Basic and acidic residues" evidence="1">
    <location>
        <begin position="567"/>
        <end position="583"/>
    </location>
</feature>
<gene>
    <name evidence="3" type="ORF">IMSHALPRED_005399</name>
</gene>
<feature type="compositionally biased region" description="Polar residues" evidence="1">
    <location>
        <begin position="512"/>
        <end position="525"/>
    </location>
</feature>